<comment type="caution">
    <text evidence="2">The sequence shown here is derived from an EMBL/GenBank/DDBJ whole genome shotgun (WGS) entry which is preliminary data.</text>
</comment>
<feature type="region of interest" description="Disordered" evidence="1">
    <location>
        <begin position="220"/>
        <end position="248"/>
    </location>
</feature>
<dbReference type="InterPro" id="IPR017853">
    <property type="entry name" value="GH"/>
</dbReference>
<evidence type="ECO:0000313" key="2">
    <source>
        <dbReference type="EMBL" id="KPV48003.1"/>
    </source>
</evidence>
<dbReference type="PANTHER" id="PTHR42732:SF2">
    <property type="entry name" value="BETA-MANNOSIDASE"/>
    <property type="match status" value="1"/>
</dbReference>
<dbReference type="Gene3D" id="3.20.20.80">
    <property type="entry name" value="Glycosidases"/>
    <property type="match status" value="1"/>
</dbReference>
<keyword evidence="3" id="KW-1185">Reference proteome</keyword>
<dbReference type="Proteomes" id="UP000050509">
    <property type="component" value="Unassembled WGS sequence"/>
</dbReference>
<keyword evidence="2" id="KW-0378">Hydrolase</keyword>
<accession>A0A0P9H1U8</accession>
<evidence type="ECO:0000313" key="3">
    <source>
        <dbReference type="Proteomes" id="UP000050509"/>
    </source>
</evidence>
<dbReference type="PANTHER" id="PTHR42732">
    <property type="entry name" value="BETA-GALACTOSIDASE"/>
    <property type="match status" value="1"/>
</dbReference>
<dbReference type="SUPFAM" id="SSF51445">
    <property type="entry name" value="(Trans)glycosidases"/>
    <property type="match status" value="1"/>
</dbReference>
<dbReference type="EMBL" id="LJCR01003033">
    <property type="protein sequence ID" value="KPV48003.1"/>
    <property type="molecule type" value="Genomic_DNA"/>
</dbReference>
<name>A0A0P9H1U8_9CHLR</name>
<feature type="non-terminal residue" evidence="2">
    <location>
        <position position="248"/>
    </location>
</feature>
<organism evidence="2 3">
    <name type="scientific">Kouleothrix aurantiaca</name>
    <dbReference type="NCBI Taxonomy" id="186479"/>
    <lineage>
        <taxon>Bacteria</taxon>
        <taxon>Bacillati</taxon>
        <taxon>Chloroflexota</taxon>
        <taxon>Chloroflexia</taxon>
        <taxon>Chloroflexales</taxon>
        <taxon>Roseiflexineae</taxon>
        <taxon>Roseiflexaceae</taxon>
        <taxon>Kouleothrix</taxon>
    </lineage>
</organism>
<dbReference type="AlphaFoldDB" id="A0A0P9H1U8"/>
<feature type="non-terminal residue" evidence="2">
    <location>
        <position position="1"/>
    </location>
</feature>
<proteinExistence type="predicted"/>
<dbReference type="GO" id="GO:0016787">
    <property type="term" value="F:hydrolase activity"/>
    <property type="evidence" value="ECO:0007669"/>
    <property type="project" value="UniProtKB-KW"/>
</dbReference>
<reference evidence="2 3" key="1">
    <citation type="submission" date="2015-09" db="EMBL/GenBank/DDBJ databases">
        <title>Draft genome sequence of Kouleothrix aurantiaca JCM 19913.</title>
        <authorList>
            <person name="Hemp J."/>
        </authorList>
    </citation>
    <scope>NUCLEOTIDE SEQUENCE [LARGE SCALE GENOMIC DNA]</scope>
    <source>
        <strain evidence="2 3">COM-B</strain>
    </source>
</reference>
<sequence>RSLRAEGSRLLLNDASIYPRMALSWGWYPESLHSNPGPERVRADFARLRALGYNGVKLCLWFPPHYYYDLADELGMPLWVELPMWIPQPSPFFRAQVPVEYDRLMRQARQHPAIILYTLGCELSRVVDAQMLAPLFALVKGHAGDALVRDNSGSGEAYGGLLNEFAEFYDYHFYSDLHHFRPLLDYFAPRGRPPQPWLFGEYCDYDTFRDPNALTEGVLPCAQTKNQEPGTAEPGNEDQEPGAAEPGT</sequence>
<dbReference type="InterPro" id="IPR051913">
    <property type="entry name" value="GH2_Domain-Containing"/>
</dbReference>
<evidence type="ECO:0000256" key="1">
    <source>
        <dbReference type="SAM" id="MobiDB-lite"/>
    </source>
</evidence>
<protein>
    <submittedName>
        <fullName evidence="2">Glycoside hydrolase</fullName>
    </submittedName>
</protein>
<gene>
    <name evidence="2" type="ORF">SE17_40405</name>
</gene>